<name>A0A3L7A429_9MICO</name>
<proteinExistence type="predicted"/>
<keyword evidence="1" id="KW-1133">Transmembrane helix</keyword>
<reference evidence="2 3" key="1">
    <citation type="submission" date="2018-10" db="EMBL/GenBank/DDBJ databases">
        <authorList>
            <person name="Li J."/>
        </authorList>
    </citation>
    <scope>NUCLEOTIDE SEQUENCE [LARGE SCALE GENOMIC DNA]</scope>
    <source>
        <strain evidence="2 3">IF 016277</strain>
    </source>
</reference>
<organism evidence="2 3">
    <name type="scientific">Mycetocola tolaasinivorans</name>
    <dbReference type="NCBI Taxonomy" id="76635"/>
    <lineage>
        <taxon>Bacteria</taxon>
        <taxon>Bacillati</taxon>
        <taxon>Actinomycetota</taxon>
        <taxon>Actinomycetes</taxon>
        <taxon>Micrococcales</taxon>
        <taxon>Microbacteriaceae</taxon>
        <taxon>Mycetocola</taxon>
    </lineage>
</organism>
<accession>A0A3L7A429</accession>
<dbReference type="AlphaFoldDB" id="A0A3L7A429"/>
<feature type="transmembrane region" description="Helical" evidence="1">
    <location>
        <begin position="125"/>
        <end position="145"/>
    </location>
</feature>
<evidence type="ECO:0000256" key="1">
    <source>
        <dbReference type="SAM" id="Phobius"/>
    </source>
</evidence>
<dbReference type="Proteomes" id="UP000272503">
    <property type="component" value="Unassembled WGS sequence"/>
</dbReference>
<evidence type="ECO:0008006" key="4">
    <source>
        <dbReference type="Google" id="ProtNLM"/>
    </source>
</evidence>
<gene>
    <name evidence="2" type="ORF">D9V32_11025</name>
</gene>
<protein>
    <recommendedName>
        <fullName evidence="4">DUF1648 domain-containing protein</fullName>
    </recommendedName>
</protein>
<dbReference type="EMBL" id="RCUX01000008">
    <property type="protein sequence ID" value="RLP74957.1"/>
    <property type="molecule type" value="Genomic_DNA"/>
</dbReference>
<keyword evidence="3" id="KW-1185">Reference proteome</keyword>
<feature type="transmembrane region" description="Helical" evidence="1">
    <location>
        <begin position="12"/>
        <end position="34"/>
    </location>
</feature>
<keyword evidence="1" id="KW-0472">Membrane</keyword>
<sequence>MAALARTARLLVIVPILAPGIIGSLLVLLWSGSLPDPLVTQWDFDGSASSFQPLVAVILFPLGFSALFTLVMAPTAFLVIRGKHEASTVATQVATGAGISAATTTLLLSTVVMQRGLEGQTWAGSVLPILIAGGIWIILAILATSRLRRLIPKLRAARASQRPQ</sequence>
<evidence type="ECO:0000313" key="3">
    <source>
        <dbReference type="Proteomes" id="UP000272503"/>
    </source>
</evidence>
<feature type="transmembrane region" description="Helical" evidence="1">
    <location>
        <begin position="54"/>
        <end position="80"/>
    </location>
</feature>
<comment type="caution">
    <text evidence="2">The sequence shown here is derived from an EMBL/GenBank/DDBJ whole genome shotgun (WGS) entry which is preliminary data.</text>
</comment>
<feature type="transmembrane region" description="Helical" evidence="1">
    <location>
        <begin position="92"/>
        <end position="113"/>
    </location>
</feature>
<evidence type="ECO:0000313" key="2">
    <source>
        <dbReference type="EMBL" id="RLP74957.1"/>
    </source>
</evidence>
<keyword evidence="1" id="KW-0812">Transmembrane</keyword>